<dbReference type="WBParaSite" id="PgR062_g054_t01">
    <property type="protein sequence ID" value="PgR062_g054_t01"/>
    <property type="gene ID" value="PgR062_g054"/>
</dbReference>
<evidence type="ECO:0000313" key="1">
    <source>
        <dbReference type="Proteomes" id="UP000887569"/>
    </source>
</evidence>
<proteinExistence type="predicted"/>
<dbReference type="AlphaFoldDB" id="A0A915BVM5"/>
<evidence type="ECO:0000313" key="2">
    <source>
        <dbReference type="WBParaSite" id="PgR062_g054_t01"/>
    </source>
</evidence>
<protein>
    <submittedName>
        <fullName evidence="2">Uncharacterized protein</fullName>
    </submittedName>
</protein>
<name>A0A915BVM5_PARUN</name>
<accession>A0A915BVM5</accession>
<dbReference type="Proteomes" id="UP000887569">
    <property type="component" value="Unplaced"/>
</dbReference>
<keyword evidence="1" id="KW-1185">Reference proteome</keyword>
<organism evidence="1 2">
    <name type="scientific">Parascaris univalens</name>
    <name type="common">Nematode worm</name>
    <dbReference type="NCBI Taxonomy" id="6257"/>
    <lineage>
        <taxon>Eukaryota</taxon>
        <taxon>Metazoa</taxon>
        <taxon>Ecdysozoa</taxon>
        <taxon>Nematoda</taxon>
        <taxon>Chromadorea</taxon>
        <taxon>Rhabditida</taxon>
        <taxon>Spirurina</taxon>
        <taxon>Ascaridomorpha</taxon>
        <taxon>Ascaridoidea</taxon>
        <taxon>Ascarididae</taxon>
        <taxon>Parascaris</taxon>
    </lineage>
</organism>
<reference evidence="2" key="1">
    <citation type="submission" date="2022-11" db="UniProtKB">
        <authorList>
            <consortium name="WormBaseParasite"/>
        </authorList>
    </citation>
    <scope>IDENTIFICATION</scope>
</reference>
<sequence>MLHILKALLDSCDIQDEGKLFAGCINVVRNRISDRDMDDMSLYNADNVIEKKLNYVFLSFCCNNDSLELL</sequence>